<feature type="domain" description="DUF112" evidence="2">
    <location>
        <begin position="22"/>
        <end position="439"/>
    </location>
</feature>
<reference evidence="3" key="1">
    <citation type="submission" date="2019-03" db="EMBL/GenBank/DDBJ databases">
        <title>Afifella sp. nov., isolated from activated sludge.</title>
        <authorList>
            <person name="Li Q."/>
            <person name="Liu Y."/>
        </authorList>
    </citation>
    <scope>NUCLEOTIDE SEQUENCE</scope>
    <source>
        <strain evidence="3">L72</strain>
    </source>
</reference>
<feature type="transmembrane region" description="Helical" evidence="1">
    <location>
        <begin position="463"/>
        <end position="481"/>
    </location>
</feature>
<keyword evidence="1" id="KW-0812">Transmembrane</keyword>
<feature type="transmembrane region" description="Helical" evidence="1">
    <location>
        <begin position="138"/>
        <end position="158"/>
    </location>
</feature>
<evidence type="ECO:0000256" key="1">
    <source>
        <dbReference type="SAM" id="Phobius"/>
    </source>
</evidence>
<keyword evidence="4" id="KW-1185">Reference proteome</keyword>
<feature type="transmembrane region" description="Helical" evidence="1">
    <location>
        <begin position="77"/>
        <end position="98"/>
    </location>
</feature>
<feature type="transmembrane region" description="Helical" evidence="1">
    <location>
        <begin position="532"/>
        <end position="555"/>
    </location>
</feature>
<name>A0A964WTN9_9HYPH</name>
<organism evidence="3 4">
    <name type="scientific">Propylenella binzhouense</name>
    <dbReference type="NCBI Taxonomy" id="2555902"/>
    <lineage>
        <taxon>Bacteria</taxon>
        <taxon>Pseudomonadati</taxon>
        <taxon>Pseudomonadota</taxon>
        <taxon>Alphaproteobacteria</taxon>
        <taxon>Hyphomicrobiales</taxon>
        <taxon>Propylenellaceae</taxon>
        <taxon>Propylenella</taxon>
    </lineage>
</organism>
<evidence type="ECO:0000313" key="4">
    <source>
        <dbReference type="Proteomes" id="UP000773614"/>
    </source>
</evidence>
<dbReference type="RefSeq" id="WP_161140583.1">
    <property type="nucleotide sequence ID" value="NZ_SPKJ01000032.1"/>
</dbReference>
<dbReference type="InterPro" id="IPR002823">
    <property type="entry name" value="DUF112_TM"/>
</dbReference>
<dbReference type="AlphaFoldDB" id="A0A964WTN9"/>
<protein>
    <recommendedName>
        <fullName evidence="2">DUF112 domain-containing protein</fullName>
    </recommendedName>
</protein>
<feature type="transmembrane region" description="Helical" evidence="1">
    <location>
        <begin position="20"/>
        <end position="40"/>
    </location>
</feature>
<feature type="transmembrane region" description="Helical" evidence="1">
    <location>
        <begin position="590"/>
        <end position="622"/>
    </location>
</feature>
<comment type="caution">
    <text evidence="3">The sequence shown here is derived from an EMBL/GenBank/DDBJ whole genome shotgun (WGS) entry which is preliminary data.</text>
</comment>
<feature type="transmembrane region" description="Helical" evidence="1">
    <location>
        <begin position="165"/>
        <end position="183"/>
    </location>
</feature>
<feature type="transmembrane region" description="Helical" evidence="1">
    <location>
        <begin position="47"/>
        <end position="71"/>
    </location>
</feature>
<dbReference type="Proteomes" id="UP000773614">
    <property type="component" value="Unassembled WGS sequence"/>
</dbReference>
<feature type="transmembrane region" description="Helical" evidence="1">
    <location>
        <begin position="502"/>
        <end position="526"/>
    </location>
</feature>
<feature type="transmembrane region" description="Helical" evidence="1">
    <location>
        <begin position="628"/>
        <end position="646"/>
    </location>
</feature>
<proteinExistence type="predicted"/>
<feature type="transmembrane region" description="Helical" evidence="1">
    <location>
        <begin position="198"/>
        <end position="216"/>
    </location>
</feature>
<feature type="transmembrane region" description="Helical" evidence="1">
    <location>
        <begin position="385"/>
        <end position="405"/>
    </location>
</feature>
<dbReference type="EMBL" id="SPKJ01000032">
    <property type="protein sequence ID" value="MYZ48232.1"/>
    <property type="molecule type" value="Genomic_DNA"/>
</dbReference>
<dbReference type="OrthoDB" id="9806425at2"/>
<sequence length="673" mass="70916">MQVFSVALEAATNLLSFAYLPYLVGGAVLGLIVGIIPGLGGLAGLSLLLPFTMGLDANAAIAAMIGLGAVVATGDTIPAILLGVPGSVGAAATVVDGYPMSVKGQAGRALSAAFLASMAGGLFGAIFLLFFIPIMRPAVLMFGIPELLAICVFGLSLVASLSGRAPLRGVIGAVIGLTLASIGEDPRSATQRWTFDLLYLWDGMPIVPLALGLFALPELAELAVRRSQIASAHSRIEGRLEGLRDVWRNKFLVFRCSLIGSGLGAIPGVGASVIDWIAYSHALTTEKGARETFGSGDVRGVIASESSNNAKDGGALVPTIAFGVPGTASMALLMAALQMQGIVPGPELLGKRMDVTFTLVWSLVLANCIGTGICFLFANQFARIATIKATFLIPATVGIVLVGAYESSRSWGDLILLLSFGALGYLMKLQGWPRAPVLLGFVLGGLIDRYMFISIQLYGWEWILRPIVAIMLLLAIYMGFGTSIRNAFRRGGTRTVWRRPHFTLPALFTAGIVVVLAGALVSTQAWPWEARIIPEIVISVGIVAGLAALAGQLLVAPPAGGPAKQSAAETGEAASSFEGIAPRDIALRSFVFFGWLLGALLASWLFGLLYGILLLALVYPLVEARQGIGRTLVYAVCVFVAYWFLFDEILQTPWPQTLIGLPLPSAGWLWNQF</sequence>
<keyword evidence="1" id="KW-0472">Membrane</keyword>
<evidence type="ECO:0000259" key="2">
    <source>
        <dbReference type="Pfam" id="PF01970"/>
    </source>
</evidence>
<feature type="transmembrane region" description="Helical" evidence="1">
    <location>
        <begin position="411"/>
        <end position="429"/>
    </location>
</feature>
<keyword evidence="1" id="KW-1133">Transmembrane helix</keyword>
<feature type="transmembrane region" description="Helical" evidence="1">
    <location>
        <begin position="315"/>
        <end position="337"/>
    </location>
</feature>
<gene>
    <name evidence="3" type="ORF">E4O86_10970</name>
</gene>
<dbReference type="Pfam" id="PF01970">
    <property type="entry name" value="TctA"/>
    <property type="match status" value="1"/>
</dbReference>
<dbReference type="PANTHER" id="PTHR35342:SF5">
    <property type="entry name" value="TRICARBOXYLIC TRANSPORT PROTEIN"/>
    <property type="match status" value="1"/>
</dbReference>
<evidence type="ECO:0000313" key="3">
    <source>
        <dbReference type="EMBL" id="MYZ48232.1"/>
    </source>
</evidence>
<feature type="transmembrane region" description="Helical" evidence="1">
    <location>
        <begin position="436"/>
        <end position="457"/>
    </location>
</feature>
<accession>A0A964WTN9</accession>
<dbReference type="PANTHER" id="PTHR35342">
    <property type="entry name" value="TRICARBOXYLIC TRANSPORT PROTEIN"/>
    <property type="match status" value="1"/>
</dbReference>
<feature type="transmembrane region" description="Helical" evidence="1">
    <location>
        <begin position="357"/>
        <end position="378"/>
    </location>
</feature>
<feature type="transmembrane region" description="Helical" evidence="1">
    <location>
        <begin position="110"/>
        <end position="132"/>
    </location>
</feature>